<dbReference type="EMBL" id="CAJNOQ010006599">
    <property type="protein sequence ID" value="CAF1140941.1"/>
    <property type="molecule type" value="Genomic_DNA"/>
</dbReference>
<dbReference type="Gene3D" id="3.40.220.10">
    <property type="entry name" value="Leucine Aminopeptidase, subunit E, domain 1"/>
    <property type="match status" value="1"/>
</dbReference>
<sequence>MLSQGCTYWVVVRGDYHIPDLRKVIVSCLSQSLTSRGIKCYTECVRKEILKLSPSLFHLQSHNDDSYQIILRPKIQLCRNFTLDHFLLINILQFAQFNKQLTSVSISPRDQSAIDFGPSVGPPLLDSIATGNDVTIVQWQNQTQPIPTTFQQGTNRGCRIARGNTRVIQNRITHTSFDFQCGRGASSNRRRPRRSRRTRRVPFYDGDEDSPTFYAFNAKNNSHHPPVKITQNIEYQLDIVLPGEKDAPLVDKEIVELILTNKGFRVQQIFNEINNDIFRRFTVELETKDSIDKLLIDSFLRYGNIEIKLKRTLQPIDKYCFILKIIITDKRIDLLRLELYIDMLIENKKRIITDITNDRSKQIFLINCEEVVDFNKLRKLHSLKNKLQNNDVVVGECYESDTILLLLNEKNTKESKLFTLDLLKQMFLSLWSDIFMLTIDKTNATIELMNSEVLKQWISRSDEFEKQFGVLIKPVLHIVEDDINSDTKLQISIDSRKNLSDTTIITPVKQIKQLFIILKPNWMLVLTHSTFLIEYKQYIKSYLGFDVEINDSRVTNKNLNSKTRSQLSQKTNIFMQMFDYKQLQAPSIDKLNLLKENSFQIFYQKISANNSSKDIYKIIGKRNIIQRYFPYLYDLSTSKRQIIGQKQEQERLAEKLVTCINDEFQTIRQTSLSLPIAKDIEQSKIPSSSLSVRDHPPNRNIREIEKKINPITVAQSSSIESIQYSIETHVHVQFFSIKLFQERFQNYLQGTFNVKSIIKRHHVEDEQQKQSTSRITIIISDEWAKMPDSAHVIQHLMNSRNILCHCIHSKTSLTVYFFHRENAQFGVDETRINEIIRNVFLSATTSYQTISSSKLEQKWEKLKQNIRNRQDYNKNICFISEYKCIYLFGLTDIVKELHSTFENLKIEHEPKLCKLSLNPNQINYLLYICNQELKLLDREHRSEGVKIMLKLRNNEILAPLNMHENLKLRLLEYAQVVTSTFEINDWGFSTLITKSQLIEKAHDCRCFLDMKIETTEIPIKIPTSHVTDDENIDVLKTRKGVSVQQTKLLTSIPIEMGTISIYLDDLITRKDDIIVVCSTSEILRNAVIVSAGKQVATEFSSQYVTQQNQLISTSPGMLGCKKILFIPWLPQIQDPVILRQSISLFVSEAVTYACANNYTSIAFPAIGCGKFGIAADIIAETMMHEAEQQLSKRRKNMSISFVLLPEQQSVYNEFLQKLNKLKIKHINQTLFSIITPKTNVNLSSSMTMMFEQQVVKITLTSSNEINMTKCRHIIQQLSKNCSSKLKWTDKHDLKDWSQLTVNKYYQYCLRKKILPNLDIEQGNLELNGPKDSVDQAEKYYYELVADTLKTARKQAIEINEGEWEQYSYKLNAEIEDAYQKKLSNIDLTNEHLENIRIHFTKDQMNEEYLKRIRLIRRKQINQNLPDNWEVSDVNCRRIQLQSTTSEYASVLSQFNVTMIGHYSQILKIERIQNERWFKQYAAHRDEFDQRYNKQNMINEKLLFHGCPNVSADKIIQECFNRSFAGINGVVYGCGVYFSENARYSHEYSRPNLNNERTMFLARVLIGQTAIGNQGQKFPPPGCDTTTDGKAIFVVYHDAAAYADYLISYR</sequence>
<dbReference type="InterPro" id="IPR043472">
    <property type="entry name" value="Macro_dom-like"/>
</dbReference>
<dbReference type="SUPFAM" id="SSF56399">
    <property type="entry name" value="ADP-ribosylation"/>
    <property type="match status" value="1"/>
</dbReference>
<name>A0A814RZN4_9BILA</name>
<dbReference type="GO" id="GO:0005634">
    <property type="term" value="C:nucleus"/>
    <property type="evidence" value="ECO:0007669"/>
    <property type="project" value="UniProtKB-SubCell"/>
</dbReference>
<evidence type="ECO:0000256" key="6">
    <source>
        <dbReference type="RuleBase" id="RU362114"/>
    </source>
</evidence>
<evidence type="ECO:0000256" key="1">
    <source>
        <dbReference type="ARBA" id="ARBA00004123"/>
    </source>
</evidence>
<dbReference type="InterPro" id="IPR037197">
    <property type="entry name" value="WWE_dom_sf"/>
</dbReference>
<dbReference type="EMBL" id="CAJOBC010006599">
    <property type="protein sequence ID" value="CAF3904650.1"/>
    <property type="molecule type" value="Genomic_DNA"/>
</dbReference>
<dbReference type="GO" id="GO:0003950">
    <property type="term" value="F:NAD+ poly-ADP-ribosyltransferase activity"/>
    <property type="evidence" value="ECO:0007669"/>
    <property type="project" value="UniProtKB-UniRule"/>
</dbReference>
<dbReference type="PANTHER" id="PTHR14453:SF67">
    <property type="entry name" value="POLY [ADP-RIBOSE] POLYMERASE"/>
    <property type="match status" value="1"/>
</dbReference>
<feature type="domain" description="PARP catalytic" evidence="8">
    <location>
        <begin position="1424"/>
        <end position="1609"/>
    </location>
</feature>
<keyword evidence="2 6" id="KW-0328">Glycosyltransferase</keyword>
<comment type="caution">
    <text evidence="9">The sequence shown here is derived from an EMBL/GenBank/DDBJ whole genome shotgun (WGS) entry which is preliminary data.</text>
</comment>
<organism evidence="9 11">
    <name type="scientific">Didymodactylos carnosus</name>
    <dbReference type="NCBI Taxonomy" id="1234261"/>
    <lineage>
        <taxon>Eukaryota</taxon>
        <taxon>Metazoa</taxon>
        <taxon>Spiralia</taxon>
        <taxon>Gnathifera</taxon>
        <taxon>Rotifera</taxon>
        <taxon>Eurotatoria</taxon>
        <taxon>Bdelloidea</taxon>
        <taxon>Philodinida</taxon>
        <taxon>Philodinidae</taxon>
        <taxon>Didymodactylos</taxon>
    </lineage>
</organism>
<comment type="subcellular location">
    <subcellularLocation>
        <location evidence="1">Nucleus</location>
    </subcellularLocation>
</comment>
<dbReference type="InterPro" id="IPR052056">
    <property type="entry name" value="Mono-ARTD/PARP"/>
</dbReference>
<evidence type="ECO:0000313" key="10">
    <source>
        <dbReference type="EMBL" id="CAF3904650.1"/>
    </source>
</evidence>
<dbReference type="Proteomes" id="UP000681722">
    <property type="component" value="Unassembled WGS sequence"/>
</dbReference>
<dbReference type="OrthoDB" id="6133115at2759"/>
<dbReference type="InterPro" id="IPR004170">
    <property type="entry name" value="WWE_dom"/>
</dbReference>
<dbReference type="Gene3D" id="3.90.228.10">
    <property type="match status" value="1"/>
</dbReference>
<dbReference type="GO" id="GO:0003714">
    <property type="term" value="F:transcription corepressor activity"/>
    <property type="evidence" value="ECO:0007669"/>
    <property type="project" value="TreeGrafter"/>
</dbReference>
<keyword evidence="5" id="KW-0539">Nucleus</keyword>
<dbReference type="GO" id="GO:0010629">
    <property type="term" value="P:negative regulation of gene expression"/>
    <property type="evidence" value="ECO:0007669"/>
    <property type="project" value="TreeGrafter"/>
</dbReference>
<dbReference type="PROSITE" id="PS51059">
    <property type="entry name" value="PARP_CATALYTIC"/>
    <property type="match status" value="1"/>
</dbReference>
<dbReference type="SUPFAM" id="SSF117839">
    <property type="entry name" value="WWE domain"/>
    <property type="match status" value="1"/>
</dbReference>
<evidence type="ECO:0000313" key="11">
    <source>
        <dbReference type="Proteomes" id="UP000663829"/>
    </source>
</evidence>
<protein>
    <recommendedName>
        <fullName evidence="6">Poly [ADP-ribose] polymerase</fullName>
        <shortName evidence="6">PARP</shortName>
        <ecNumber evidence="6">2.4.2.-</ecNumber>
    </recommendedName>
</protein>
<evidence type="ECO:0000256" key="2">
    <source>
        <dbReference type="ARBA" id="ARBA00022676"/>
    </source>
</evidence>
<feature type="compositionally biased region" description="Basic residues" evidence="7">
    <location>
        <begin position="188"/>
        <end position="200"/>
    </location>
</feature>
<evidence type="ECO:0000256" key="4">
    <source>
        <dbReference type="ARBA" id="ARBA00023027"/>
    </source>
</evidence>
<dbReference type="Proteomes" id="UP000663829">
    <property type="component" value="Unassembled WGS sequence"/>
</dbReference>
<dbReference type="Pfam" id="PF00644">
    <property type="entry name" value="PARP"/>
    <property type="match status" value="1"/>
</dbReference>
<feature type="region of interest" description="Disordered" evidence="7">
    <location>
        <begin position="182"/>
        <end position="203"/>
    </location>
</feature>
<keyword evidence="3 6" id="KW-0808">Transferase</keyword>
<keyword evidence="11" id="KW-1185">Reference proteome</keyword>
<evidence type="ECO:0000256" key="3">
    <source>
        <dbReference type="ARBA" id="ARBA00022679"/>
    </source>
</evidence>
<gene>
    <name evidence="9" type="ORF">GPM918_LOCUS20683</name>
    <name evidence="10" type="ORF">SRO942_LOCUS20680</name>
</gene>
<reference evidence="9" key="1">
    <citation type="submission" date="2021-02" db="EMBL/GenBank/DDBJ databases">
        <authorList>
            <person name="Nowell W R."/>
        </authorList>
    </citation>
    <scope>NUCLEOTIDE SEQUENCE</scope>
</reference>
<evidence type="ECO:0000313" key="9">
    <source>
        <dbReference type="EMBL" id="CAF1140941.1"/>
    </source>
</evidence>
<keyword evidence="4 6" id="KW-0520">NAD</keyword>
<evidence type="ECO:0000256" key="5">
    <source>
        <dbReference type="ARBA" id="ARBA00023242"/>
    </source>
</evidence>
<dbReference type="PANTHER" id="PTHR14453">
    <property type="entry name" value="PARP/ZINC FINGER CCCH TYPE DOMAIN CONTAINING PROTEIN"/>
    <property type="match status" value="1"/>
</dbReference>
<evidence type="ECO:0000259" key="8">
    <source>
        <dbReference type="PROSITE" id="PS51059"/>
    </source>
</evidence>
<dbReference type="EC" id="2.4.2.-" evidence="6"/>
<evidence type="ECO:0000256" key="7">
    <source>
        <dbReference type="SAM" id="MobiDB-lite"/>
    </source>
</evidence>
<dbReference type="InterPro" id="IPR012317">
    <property type="entry name" value="Poly(ADP-ribose)pol_cat_dom"/>
</dbReference>
<dbReference type="GO" id="GO:0005737">
    <property type="term" value="C:cytoplasm"/>
    <property type="evidence" value="ECO:0007669"/>
    <property type="project" value="TreeGrafter"/>
</dbReference>
<dbReference type="SUPFAM" id="SSF52949">
    <property type="entry name" value="Macro domain-like"/>
    <property type="match status" value="1"/>
</dbReference>
<accession>A0A814RZN4</accession>
<dbReference type="Pfam" id="PF02825">
    <property type="entry name" value="WWE"/>
    <property type="match status" value="1"/>
</dbReference>
<proteinExistence type="predicted"/>